<feature type="domain" description="Beta-lactamase class A catalytic" evidence="5">
    <location>
        <begin position="44"/>
        <end position="269"/>
    </location>
</feature>
<keyword evidence="7" id="KW-1185">Reference proteome</keyword>
<reference evidence="6 7" key="1">
    <citation type="submission" date="2024-01" db="EMBL/GenBank/DDBJ databases">
        <title>Pedobacter sp. nov., isolated from fresh soil.</title>
        <authorList>
            <person name="Le N.T.T."/>
        </authorList>
    </citation>
    <scope>NUCLEOTIDE SEQUENCE [LARGE SCALE GENOMIC DNA]</scope>
    <source>
        <strain evidence="6 7">KR3-3</strain>
    </source>
</reference>
<dbReference type="PANTHER" id="PTHR35333">
    <property type="entry name" value="BETA-LACTAMASE"/>
    <property type="match status" value="1"/>
</dbReference>
<evidence type="ECO:0000313" key="7">
    <source>
        <dbReference type="Proteomes" id="UP001336835"/>
    </source>
</evidence>
<keyword evidence="4" id="KW-0732">Signal</keyword>
<evidence type="ECO:0000259" key="5">
    <source>
        <dbReference type="Pfam" id="PF13354"/>
    </source>
</evidence>
<dbReference type="Gene3D" id="3.40.710.10">
    <property type="entry name" value="DD-peptidase/beta-lactamase superfamily"/>
    <property type="match status" value="1"/>
</dbReference>
<dbReference type="SUPFAM" id="SSF56601">
    <property type="entry name" value="beta-lactamase/transpeptidase-like"/>
    <property type="match status" value="1"/>
</dbReference>
<comment type="similarity">
    <text evidence="2">Belongs to the class-A beta-lactamase family.</text>
</comment>
<dbReference type="GO" id="GO:0016787">
    <property type="term" value="F:hydrolase activity"/>
    <property type="evidence" value="ECO:0007669"/>
    <property type="project" value="UniProtKB-KW"/>
</dbReference>
<proteinExistence type="inferred from homology"/>
<evidence type="ECO:0000256" key="3">
    <source>
        <dbReference type="ARBA" id="ARBA00012865"/>
    </source>
</evidence>
<organism evidence="6 7">
    <name type="scientific">Pedobacter albus</name>
    <dbReference type="NCBI Taxonomy" id="3113905"/>
    <lineage>
        <taxon>Bacteria</taxon>
        <taxon>Pseudomonadati</taxon>
        <taxon>Bacteroidota</taxon>
        <taxon>Sphingobacteriia</taxon>
        <taxon>Sphingobacteriales</taxon>
        <taxon>Sphingobacteriaceae</taxon>
        <taxon>Pedobacter</taxon>
    </lineage>
</organism>
<evidence type="ECO:0000313" key="6">
    <source>
        <dbReference type="EMBL" id="MEE1946125.1"/>
    </source>
</evidence>
<gene>
    <name evidence="6" type="ORF">VRU48_13465</name>
</gene>
<comment type="caution">
    <text evidence="6">The sequence shown here is derived from an EMBL/GenBank/DDBJ whole genome shotgun (WGS) entry which is preliminary data.</text>
</comment>
<evidence type="ECO:0000256" key="2">
    <source>
        <dbReference type="ARBA" id="ARBA00009009"/>
    </source>
</evidence>
<keyword evidence="6" id="KW-0378">Hydrolase</keyword>
<evidence type="ECO:0000256" key="4">
    <source>
        <dbReference type="SAM" id="SignalP"/>
    </source>
</evidence>
<name>A0ABU7I9H1_9SPHI</name>
<dbReference type="RefSeq" id="WP_330108438.1">
    <property type="nucleotide sequence ID" value="NZ_JAZDQT010000002.1"/>
</dbReference>
<feature type="signal peptide" evidence="4">
    <location>
        <begin position="1"/>
        <end position="19"/>
    </location>
</feature>
<dbReference type="Proteomes" id="UP001336835">
    <property type="component" value="Unassembled WGS sequence"/>
</dbReference>
<feature type="chain" id="PRO_5047102644" description="beta-lactamase" evidence="4">
    <location>
        <begin position="20"/>
        <end position="352"/>
    </location>
</feature>
<accession>A0ABU7I9H1</accession>
<dbReference type="InterPro" id="IPR012338">
    <property type="entry name" value="Beta-lactam/transpept-like"/>
</dbReference>
<dbReference type="EMBL" id="JAZDQT010000002">
    <property type="protein sequence ID" value="MEE1946125.1"/>
    <property type="molecule type" value="Genomic_DNA"/>
</dbReference>
<dbReference type="Pfam" id="PF13354">
    <property type="entry name" value="Beta-lactamase2"/>
    <property type="match status" value="1"/>
</dbReference>
<dbReference type="InterPro" id="IPR000871">
    <property type="entry name" value="Beta-lactam_class-A"/>
</dbReference>
<comment type="catalytic activity">
    <reaction evidence="1">
        <text>a beta-lactam + H2O = a substituted beta-amino acid</text>
        <dbReference type="Rhea" id="RHEA:20401"/>
        <dbReference type="ChEBI" id="CHEBI:15377"/>
        <dbReference type="ChEBI" id="CHEBI:35627"/>
        <dbReference type="ChEBI" id="CHEBI:140347"/>
        <dbReference type="EC" id="3.5.2.6"/>
    </reaction>
</comment>
<dbReference type="PANTHER" id="PTHR35333:SF3">
    <property type="entry name" value="BETA-LACTAMASE-TYPE TRANSPEPTIDASE FOLD CONTAINING PROTEIN"/>
    <property type="match status" value="1"/>
</dbReference>
<protein>
    <recommendedName>
        <fullName evidence="3">beta-lactamase</fullName>
        <ecNumber evidence="3">3.5.2.6</ecNumber>
    </recommendedName>
</protein>
<dbReference type="InterPro" id="IPR045155">
    <property type="entry name" value="Beta-lactam_cat"/>
</dbReference>
<evidence type="ECO:0000256" key="1">
    <source>
        <dbReference type="ARBA" id="ARBA00001526"/>
    </source>
</evidence>
<dbReference type="EC" id="3.5.2.6" evidence="3"/>
<sequence>MNKWLLSYMFLLVGLTAQAQNLDELVSFIKQNPKKASIYLIEGGQTTINLNSSQVMPLASAAKTIIAITFAKQVAAKKISPTTKVAVQDLAKYYIPNTDGQAHPNWLKSIGKSAADSVTLLQVAKGMIKFSSNANTEYLQDLLGLATINKTLATLQFKSHQPLYYFTAGATMATLRPEGKNNEEWIKELSVLSLAAYAKKCEEAHQRLKTDPDYIKQFSFARLPLSVQKVWSDRLVGSTTYDYAQLMQKILDGKFFEPKVQSVLESIMEWPMAYSGNQAMFNHLGQKGGSTAFVLTDAFYASAKNGTKIACAFFFNNLDAKENAMVNKHFGDFEASILTDADFRKKLVTALR</sequence>